<comment type="caution">
    <text evidence="1">The sequence shown here is derived from an EMBL/GenBank/DDBJ whole genome shotgun (WGS) entry which is preliminary data.</text>
</comment>
<proteinExistence type="predicted"/>
<dbReference type="EMBL" id="JBHTBF010000003">
    <property type="protein sequence ID" value="MFC7319005.1"/>
    <property type="molecule type" value="Genomic_DNA"/>
</dbReference>
<dbReference type="AlphaFoldDB" id="A0ABD6AF64"/>
<accession>A0ABD6AF64</accession>
<keyword evidence="2" id="KW-1185">Reference proteome</keyword>
<dbReference type="Proteomes" id="UP001596547">
    <property type="component" value="Unassembled WGS sequence"/>
</dbReference>
<protein>
    <submittedName>
        <fullName evidence="1">Uncharacterized protein</fullName>
    </submittedName>
</protein>
<evidence type="ECO:0000313" key="1">
    <source>
        <dbReference type="EMBL" id="MFC7319005.1"/>
    </source>
</evidence>
<reference evidence="1 2" key="1">
    <citation type="journal article" date="2019" name="Int. J. Syst. Evol. Microbiol.">
        <title>The Global Catalogue of Microorganisms (GCM) 10K type strain sequencing project: providing services to taxonomists for standard genome sequencing and annotation.</title>
        <authorList>
            <consortium name="The Broad Institute Genomics Platform"/>
            <consortium name="The Broad Institute Genome Sequencing Center for Infectious Disease"/>
            <person name="Wu L."/>
            <person name="Ma J."/>
        </authorList>
    </citation>
    <scope>NUCLEOTIDE SEQUENCE [LARGE SCALE GENOMIC DNA]</scope>
    <source>
        <strain evidence="1 2">PSR21</strain>
    </source>
</reference>
<name>A0ABD6AF64_9EURY</name>
<gene>
    <name evidence="1" type="ORF">ACFQPE_19725</name>
</gene>
<sequence>MTSHHSEPLPDWWVENKRIKEELDLPDYRPPRFLDDVYVHERVSTLEDMYDVTIRFRGIDTRYPDDWTVFADDTPLFEVGRRRDVNGNTVYQLSVKQFEERFVEEMDTIEDE</sequence>
<dbReference type="RefSeq" id="WP_276306158.1">
    <property type="nucleotide sequence ID" value="NZ_CP119993.1"/>
</dbReference>
<dbReference type="GeneID" id="79317808"/>
<organism evidence="1 2">
    <name type="scientific">Halomarina halobia</name>
    <dbReference type="NCBI Taxonomy" id="3033386"/>
    <lineage>
        <taxon>Archaea</taxon>
        <taxon>Methanobacteriati</taxon>
        <taxon>Methanobacteriota</taxon>
        <taxon>Stenosarchaea group</taxon>
        <taxon>Halobacteria</taxon>
        <taxon>Halobacteriales</taxon>
        <taxon>Natronomonadaceae</taxon>
        <taxon>Halomarina</taxon>
    </lineage>
</organism>
<evidence type="ECO:0000313" key="2">
    <source>
        <dbReference type="Proteomes" id="UP001596547"/>
    </source>
</evidence>